<proteinExistence type="predicted"/>
<evidence type="ECO:0000313" key="2">
    <source>
        <dbReference type="EMBL" id="NYI45022.1"/>
    </source>
</evidence>
<accession>A0A7Y9ZGH9</accession>
<name>A0A7Y9ZGH9_9ACTN</name>
<dbReference type="RefSeq" id="WP_179648732.1">
    <property type="nucleotide sequence ID" value="NZ_JACBZM010000001.1"/>
</dbReference>
<evidence type="ECO:0000256" key="1">
    <source>
        <dbReference type="SAM" id="MobiDB-lite"/>
    </source>
</evidence>
<feature type="region of interest" description="Disordered" evidence="1">
    <location>
        <begin position="66"/>
        <end position="97"/>
    </location>
</feature>
<sequence>MANTLADIDPSILLTVGTGMQMFLAAPHLAASQKGLLVEAADEDDLVGALPHRERRQVKPELRLSWTPDSIEETGRHSSAGLLGHTSSPGPWLRSPR</sequence>
<reference evidence="2 3" key="1">
    <citation type="submission" date="2020-07" db="EMBL/GenBank/DDBJ databases">
        <title>Sequencing the genomes of 1000 actinobacteria strains.</title>
        <authorList>
            <person name="Klenk H.-P."/>
        </authorList>
    </citation>
    <scope>NUCLEOTIDE SEQUENCE [LARGE SCALE GENOMIC DNA]</scope>
    <source>
        <strain evidence="2 3">DSM 15131</strain>
    </source>
</reference>
<organism evidence="2 3">
    <name type="scientific">Nocardioides aromaticivorans</name>
    <dbReference type="NCBI Taxonomy" id="200618"/>
    <lineage>
        <taxon>Bacteria</taxon>
        <taxon>Bacillati</taxon>
        <taxon>Actinomycetota</taxon>
        <taxon>Actinomycetes</taxon>
        <taxon>Propionibacteriales</taxon>
        <taxon>Nocardioidaceae</taxon>
        <taxon>Nocardioides</taxon>
    </lineage>
</organism>
<dbReference type="Proteomes" id="UP000562045">
    <property type="component" value="Unassembled WGS sequence"/>
</dbReference>
<dbReference type="EMBL" id="JACBZM010000001">
    <property type="protein sequence ID" value="NYI45022.1"/>
    <property type="molecule type" value="Genomic_DNA"/>
</dbReference>
<comment type="caution">
    <text evidence="2">The sequence shown here is derived from an EMBL/GenBank/DDBJ whole genome shotgun (WGS) entry which is preliminary data.</text>
</comment>
<dbReference type="AlphaFoldDB" id="A0A7Y9ZGH9"/>
<protein>
    <submittedName>
        <fullName evidence="2">Uncharacterized protein</fullName>
    </submittedName>
</protein>
<gene>
    <name evidence="2" type="ORF">BJ993_002102</name>
</gene>
<evidence type="ECO:0000313" key="3">
    <source>
        <dbReference type="Proteomes" id="UP000562045"/>
    </source>
</evidence>